<dbReference type="Proteomes" id="UP000326702">
    <property type="component" value="Chromosome"/>
</dbReference>
<dbReference type="CDD" id="cd04301">
    <property type="entry name" value="NAT_SF"/>
    <property type="match status" value="1"/>
</dbReference>
<dbReference type="GO" id="GO:0016747">
    <property type="term" value="F:acyltransferase activity, transferring groups other than amino-acyl groups"/>
    <property type="evidence" value="ECO:0007669"/>
    <property type="project" value="InterPro"/>
</dbReference>
<dbReference type="KEGG" id="lxl:KDY119_00223"/>
<dbReference type="EMBL" id="CP045529">
    <property type="protein sequence ID" value="QFU96736.1"/>
    <property type="molecule type" value="Genomic_DNA"/>
</dbReference>
<dbReference type="RefSeq" id="WP_051136884.1">
    <property type="nucleotide sequence ID" value="NZ_BAABIH010000013.1"/>
</dbReference>
<gene>
    <name evidence="2" type="ORF">KDY119_00223</name>
</gene>
<dbReference type="Gene3D" id="3.40.630.30">
    <property type="match status" value="1"/>
</dbReference>
<evidence type="ECO:0000313" key="3">
    <source>
        <dbReference type="Proteomes" id="UP000326702"/>
    </source>
</evidence>
<accession>A0A5P9Q642</accession>
<protein>
    <recommendedName>
        <fullName evidence="1">N-acetyltransferase domain-containing protein</fullName>
    </recommendedName>
</protein>
<evidence type="ECO:0000259" key="1">
    <source>
        <dbReference type="PROSITE" id="PS51186"/>
    </source>
</evidence>
<dbReference type="Pfam" id="PF00583">
    <property type="entry name" value="Acetyltransf_1"/>
    <property type="match status" value="1"/>
</dbReference>
<dbReference type="SUPFAM" id="SSF55729">
    <property type="entry name" value="Acyl-CoA N-acyltransferases (Nat)"/>
    <property type="match status" value="1"/>
</dbReference>
<dbReference type="PROSITE" id="PS51186">
    <property type="entry name" value="GNAT"/>
    <property type="match status" value="1"/>
</dbReference>
<dbReference type="InterPro" id="IPR000182">
    <property type="entry name" value="GNAT_dom"/>
</dbReference>
<reference evidence="2 3" key="1">
    <citation type="submission" date="2019-10" db="EMBL/GenBank/DDBJ databases">
        <title>Genome sequence of Luteimicrobium xylanilyticum HY-24.</title>
        <authorList>
            <person name="Kim D.Y."/>
            <person name="Park H.-Y."/>
        </authorList>
    </citation>
    <scope>NUCLEOTIDE SEQUENCE [LARGE SCALE GENOMIC DNA]</scope>
    <source>
        <strain evidence="2 3">HY-24</strain>
    </source>
</reference>
<dbReference type="OrthoDB" id="3239945at2"/>
<feature type="domain" description="N-acetyltransferase" evidence="1">
    <location>
        <begin position="26"/>
        <end position="207"/>
    </location>
</feature>
<dbReference type="InterPro" id="IPR016181">
    <property type="entry name" value="Acyl_CoA_acyltransferase"/>
</dbReference>
<sequence>MGTPPASTPTDGLTTTADVRIEHLDVVFARGDPAYCWCQWDRLRGKAFDDLERSERRDLTAGLLDGAHAGSAPGPGVVALAGDEPVGWCAVAPRTDLPRLFTSPSALKSLPEDGRGDDGTWSVTCFVVRPGHRRQGVAGLLLDAAVEHAFGHGASAVEAYPVDVAEKPRTTSSGLYRGTLTLFLSHGFEVVARPTPGRAVVRRAAPPPT</sequence>
<evidence type="ECO:0000313" key="2">
    <source>
        <dbReference type="EMBL" id="QFU96736.1"/>
    </source>
</evidence>
<proteinExistence type="predicted"/>
<keyword evidence="3" id="KW-1185">Reference proteome</keyword>
<dbReference type="AlphaFoldDB" id="A0A5P9Q642"/>
<name>A0A5P9Q642_9MICO</name>
<organism evidence="2 3">
    <name type="scientific">Luteimicrobium xylanilyticum</name>
    <dbReference type="NCBI Taxonomy" id="1133546"/>
    <lineage>
        <taxon>Bacteria</taxon>
        <taxon>Bacillati</taxon>
        <taxon>Actinomycetota</taxon>
        <taxon>Actinomycetes</taxon>
        <taxon>Micrococcales</taxon>
        <taxon>Luteimicrobium</taxon>
    </lineage>
</organism>